<dbReference type="Pfam" id="PF00300">
    <property type="entry name" value="His_Phos_1"/>
    <property type="match status" value="1"/>
</dbReference>
<dbReference type="PANTHER" id="PTHR47623:SF1">
    <property type="entry name" value="OS09G0287300 PROTEIN"/>
    <property type="match status" value="1"/>
</dbReference>
<evidence type="ECO:0000313" key="1">
    <source>
        <dbReference type="EMBL" id="URW79236.1"/>
    </source>
</evidence>
<accession>A0A9J6ZMY0</accession>
<evidence type="ECO:0000313" key="2">
    <source>
        <dbReference type="Proteomes" id="UP001056426"/>
    </source>
</evidence>
<dbReference type="RefSeq" id="WP_250722966.1">
    <property type="nucleotide sequence ID" value="NZ_CP098400.1"/>
</dbReference>
<sequence>MKKLILARHAKTEPLSDAGTDFERKLKKRGITDAGLVAVDLKRRGYIPELIISSPARRAMQTAKIYAANFGIPEEDIVVAGIIYDGDTTERMIAAIAELARDTSTLMVVGHNPDMARLSMLLSSQEFYHYPTSAVTVISFPVMTWQEVEVGRGKADYFTYPRMLKDLGTL</sequence>
<keyword evidence="2" id="KW-1185">Reference proteome</keyword>
<organism evidence="1 2">
    <name type="scientific">Xiashengella succiniciproducens</name>
    <dbReference type="NCBI Taxonomy" id="2949635"/>
    <lineage>
        <taxon>Bacteria</taxon>
        <taxon>Pseudomonadati</taxon>
        <taxon>Bacteroidota</taxon>
        <taxon>Bacteroidia</taxon>
        <taxon>Marinilabiliales</taxon>
        <taxon>Marinilabiliaceae</taxon>
        <taxon>Xiashengella</taxon>
    </lineage>
</organism>
<dbReference type="InterPro" id="IPR013078">
    <property type="entry name" value="His_Pase_superF_clade-1"/>
</dbReference>
<reference evidence="1" key="2">
    <citation type="submission" date="2022-06" db="EMBL/GenBank/DDBJ databases">
        <title>Xiashengella guii gen. nov. sp. nov., a bacterium isolated form anaerobic digestion tank.</title>
        <authorList>
            <person name="Huang H."/>
        </authorList>
    </citation>
    <scope>NUCLEOTIDE SEQUENCE</scope>
    <source>
        <strain evidence="1">Ai-910</strain>
    </source>
</reference>
<dbReference type="EMBL" id="CP098400">
    <property type="protein sequence ID" value="URW79236.1"/>
    <property type="molecule type" value="Genomic_DNA"/>
</dbReference>
<dbReference type="AlphaFoldDB" id="A0A9J6ZMY0"/>
<name>A0A9J6ZMY0_9BACT</name>
<dbReference type="Gene3D" id="3.40.50.1240">
    <property type="entry name" value="Phosphoglycerate mutase-like"/>
    <property type="match status" value="1"/>
</dbReference>
<dbReference type="PANTHER" id="PTHR47623">
    <property type="entry name" value="OS09G0287300 PROTEIN"/>
    <property type="match status" value="1"/>
</dbReference>
<protein>
    <submittedName>
        <fullName evidence="1">Histidine phosphatase family protein</fullName>
    </submittedName>
</protein>
<dbReference type="SUPFAM" id="SSF53254">
    <property type="entry name" value="Phosphoglycerate mutase-like"/>
    <property type="match status" value="1"/>
</dbReference>
<dbReference type="InterPro" id="IPR029033">
    <property type="entry name" value="His_PPase_superfam"/>
</dbReference>
<proteinExistence type="predicted"/>
<dbReference type="KEGG" id="alkq:M9189_10260"/>
<dbReference type="Proteomes" id="UP001056426">
    <property type="component" value="Chromosome"/>
</dbReference>
<dbReference type="CDD" id="cd07067">
    <property type="entry name" value="HP_PGM_like"/>
    <property type="match status" value="1"/>
</dbReference>
<reference evidence="1" key="1">
    <citation type="submission" date="2022-05" db="EMBL/GenBank/DDBJ databases">
        <authorList>
            <person name="Sun X."/>
        </authorList>
    </citation>
    <scope>NUCLEOTIDE SEQUENCE</scope>
    <source>
        <strain evidence="1">Ai-910</strain>
    </source>
</reference>
<gene>
    <name evidence="1" type="ORF">M9189_10260</name>
</gene>